<name>A0ABX2DH28_9BACL</name>
<dbReference type="EMBL" id="JABMKX010000001">
    <property type="protein sequence ID" value="NQX43820.1"/>
    <property type="molecule type" value="Genomic_DNA"/>
</dbReference>
<dbReference type="RefSeq" id="WP_173126202.1">
    <property type="nucleotide sequence ID" value="NZ_JABMKX010000001.1"/>
</dbReference>
<dbReference type="Proteomes" id="UP000711047">
    <property type="component" value="Unassembled WGS sequence"/>
</dbReference>
<keyword evidence="2" id="KW-1185">Reference proteome</keyword>
<organism evidence="1 2">
    <name type="scientific">Paenibacillus tritici</name>
    <dbReference type="NCBI Taxonomy" id="1873425"/>
    <lineage>
        <taxon>Bacteria</taxon>
        <taxon>Bacillati</taxon>
        <taxon>Bacillota</taxon>
        <taxon>Bacilli</taxon>
        <taxon>Bacillales</taxon>
        <taxon>Paenibacillaceae</taxon>
        <taxon>Paenibacillus</taxon>
    </lineage>
</organism>
<sequence length="287" mass="31005">MMKLLRLRTGILILLMLCVLPFTGCAVMKDKPAAEDLSLVMAGMDGSDGVSFEGAAALLVGGKAVPESSIYYGGKVADHNKISLYSLLPDGGHPASAAESGPHPLGQGPGEAPVYYTRLVKEDGTWTMKQGSPALAGSNPLEALNPLRQLEDLERLDKKVTEEAGSARGTRVLRIELTAEAARSQLSAELEREMQAIRPVAGSGAVTAAGTHAEALEAKTALWEQKQSELQQRLDQADIRTIYYLKVDPKRNLPARLTWNRTLTYLGKAGTTTEETYITQVDFYGYQ</sequence>
<evidence type="ECO:0000313" key="2">
    <source>
        <dbReference type="Proteomes" id="UP000711047"/>
    </source>
</evidence>
<gene>
    <name evidence="1" type="ORF">HQN87_00635</name>
</gene>
<reference evidence="1 2" key="1">
    <citation type="submission" date="2020-05" db="EMBL/GenBank/DDBJ databases">
        <title>Paenibacillus glebae, sp. nov., Paenibacillus humi sp. nov., Paenibacillus pedi sp. nov., Paenibacillus terrestris sp. nov. and Paenibacillus terricola sp. nov., isolated from a forest top soil sample.</title>
        <authorList>
            <person name="Qi S."/>
            <person name="Carlier A."/>
            <person name="Cnockaert M."/>
            <person name="Vandamme P."/>
        </authorList>
    </citation>
    <scope>NUCLEOTIDE SEQUENCE [LARGE SCALE GENOMIC DNA]</scope>
    <source>
        <strain evidence="1 2">LMG 29502</strain>
    </source>
</reference>
<comment type="caution">
    <text evidence="1">The sequence shown here is derived from an EMBL/GenBank/DDBJ whole genome shotgun (WGS) entry which is preliminary data.</text>
</comment>
<protein>
    <recommendedName>
        <fullName evidence="3">Lipoprotein</fullName>
    </recommendedName>
</protein>
<accession>A0ABX2DH28</accession>
<proteinExistence type="predicted"/>
<evidence type="ECO:0000313" key="1">
    <source>
        <dbReference type="EMBL" id="NQX43820.1"/>
    </source>
</evidence>
<evidence type="ECO:0008006" key="3">
    <source>
        <dbReference type="Google" id="ProtNLM"/>
    </source>
</evidence>